<protein>
    <submittedName>
        <fullName evidence="2">Uncharacterized protein</fullName>
    </submittedName>
</protein>
<dbReference type="Proteomes" id="UP000722121">
    <property type="component" value="Unassembled WGS sequence"/>
</dbReference>
<feature type="compositionally biased region" description="Low complexity" evidence="1">
    <location>
        <begin position="704"/>
        <end position="715"/>
    </location>
</feature>
<evidence type="ECO:0000313" key="3">
    <source>
        <dbReference type="Proteomes" id="UP000722121"/>
    </source>
</evidence>
<accession>A0ABS3APN2</accession>
<proteinExistence type="predicted"/>
<name>A0ABS3APN2_9BACT</name>
<reference evidence="2 3" key="1">
    <citation type="submission" date="2021-02" db="EMBL/GenBank/DDBJ databases">
        <title>Activity-based single-cell genomes from oceanic crustal fluid captures similar information to metagenomic and metatranscriptomic surveys with orders of magnitude less sampling.</title>
        <authorList>
            <person name="D'Angelo T.S."/>
            <person name="Orcutt B.N."/>
        </authorList>
    </citation>
    <scope>NUCLEOTIDE SEQUENCE [LARGE SCALE GENOMIC DNA]</scope>
    <source>
        <strain evidence="2">AH-315-G07</strain>
    </source>
</reference>
<feature type="region of interest" description="Disordered" evidence="1">
    <location>
        <begin position="700"/>
        <end position="719"/>
    </location>
</feature>
<dbReference type="EMBL" id="JAFITR010000014">
    <property type="protein sequence ID" value="MBN4066648.1"/>
    <property type="molecule type" value="Genomic_DNA"/>
</dbReference>
<gene>
    <name evidence="2" type="ORF">JYU14_01020</name>
</gene>
<comment type="caution">
    <text evidence="2">The sequence shown here is derived from an EMBL/GenBank/DDBJ whole genome shotgun (WGS) entry which is preliminary data.</text>
</comment>
<evidence type="ECO:0000313" key="2">
    <source>
        <dbReference type="EMBL" id="MBN4066648.1"/>
    </source>
</evidence>
<sequence length="1750" mass="198038">MDRLPPLGSSSLPTYDAFVVADTAAAAAASSGPDTDTDTAAAAFAGPDTGTAVNPIPLAIPDQSVTLFANPTQLSTLLNANWEQKSSLPLSGDHTNKSLCLENLFVVSNETLVLSPYAHSFIEGGSIVCPSINLVVVFNPNLAKAGGAGLDLACNLLKKQLGCSEQIVWDGILECYKRLADLEKYSSLSEYQFACELAMRCFLLVSIDKSIDKSEVESKKDYSSDMIADDLGNMGGLFDVDSANVSKNLSFTVFNLHTKTPAQITFCTTPAGKKVPIDSRDALAVRFSPNQQPTIVTLPVCFELDSREYDWMLKAKEFALAKEWNIGALLKQSDDRYFELLVHVVNNLNAGWMPKDPTTTSISFFLVLVLRYSRQYAAAEKKPSLGEYLVASMNGLVSPSADRFYDNLFLFFAWLQNVNTLDYESRQNLFRALPDQNDVLESWIQCLGGDLTQRHEVQGVLLKEYFIDILLEKSFELRRDELFKEVVRMIPPKKNLLDWVDQHLLHLFQKVRGGTNPQQTQLGSADFRSFCEAFGQDRLTHRFAEQLFEEFVAEGKEESVARFCDQFESLYPPSAETKKNSTCTRFIVLYEQIQSKGLSENLGKRIFATIGEFMRRYPLFNTHIYCLGFLFRLPHFSFSPEKLSFLMIELLAVLFPQESTELASPPKELVETWKNLLNSLKGGREFAPLVDNLFATAKQTTAKSSGNSKQPSSSSQEKHLLHKIRNQARALSTIFEKEIPIDEMRAMELLLPSRYFLLKEVSRSSNFFTRIAALLLKKQNLSSNEFSFLVDFYKNTKGFIKDDNLADFLLQVSKSSERDPLFEELLGLFIFPIIQQVESHPLEKQIPSILIAAITSRRKLMEALSKEKSFNSSTPLFVSWRLLLIVEELSQPSPSEKELQITTPIDFSLLLAYKVLALVMFYERTKSIPIFSAEIKKQFPSNPPLKIELAPAEKVLLSHAALMKGENLLPWLRYQTAFSCKNELVFVTALNEMFTKVYGIVDSSTDAPDLLVALEWLERVATPNLLFLNSSDLIACCIYNLFCQKTTLLQQFQQKSLDLAHSMADSFQKGRNWKKGIAVLLRGLSGKPKEMSAKKISALIATLEKFKELDSDVIILVEILNLICSLFKEEEENPRGIEEWNRSLSRLQVYASTLYQACLKKKSDQGKTLGDYYLLFKERNLPQLITSLINLAVNPAPDSTKKMQKLEKQFVCLFAELFSSYYLSVPKKDFAACKDSSFWRDFQLFICYTSDHFSTNNVNWLRAIRATLQCALFAVDKAMGEKGGKTSPSPFMNMFTRECVEKICRLVRFQGEALREKTTELRQAFSSHEDLEKLNSSSADLDAFFRQHCDSIHTLLKLYLDVLHLTNVDRPQEDAIVRTICNEFQRMPDVDALSILFKMSLAERSRKESNNGQINKEDLVSGWPLGIMLSRFSQILGNEESMRLSWNYINTLEALLGNKKCSLHQYQTIPPLIATILTNSLQGPLPNTAPLLSWLTDRFERKKAKDGFELTFQDHIMMCVNITTHFEFSPSNLHAGSAVSRKEGEKFLSQHVEDLGKKLFTYCSSKKCAEKRDLEFAMDTLFVQVGWMESSILLSAFIRGLFKSCLDALELEPNEPIWAIHCARLAVSAARAQIAQLTKAYNNPIFVTVMAQHKSSLEEMLLLAQTSSSSFRVSFVSILLEAHQAVLLEERDRRPFAVNCFLFKIESDLIDTIVSEDESDPETPPLFQNLQDKDREAFRRLREKITPFLS</sequence>
<keyword evidence="3" id="KW-1185">Reference proteome</keyword>
<evidence type="ECO:0000256" key="1">
    <source>
        <dbReference type="SAM" id="MobiDB-lite"/>
    </source>
</evidence>
<organism evidence="2 3">
    <name type="scientific">Simkania negevensis</name>
    <dbReference type="NCBI Taxonomy" id="83561"/>
    <lineage>
        <taxon>Bacteria</taxon>
        <taxon>Pseudomonadati</taxon>
        <taxon>Chlamydiota</taxon>
        <taxon>Chlamydiia</taxon>
        <taxon>Parachlamydiales</taxon>
        <taxon>Simkaniaceae</taxon>
        <taxon>Simkania</taxon>
    </lineage>
</organism>